<feature type="domain" description="Ig-like" evidence="4">
    <location>
        <begin position="355"/>
        <end position="478"/>
    </location>
</feature>
<evidence type="ECO:0000256" key="3">
    <source>
        <dbReference type="SAM" id="SignalP"/>
    </source>
</evidence>
<organism evidence="5 6">
    <name type="scientific">Priapulus caudatus</name>
    <name type="common">Priapulid worm</name>
    <dbReference type="NCBI Taxonomy" id="37621"/>
    <lineage>
        <taxon>Eukaryota</taxon>
        <taxon>Metazoa</taxon>
        <taxon>Ecdysozoa</taxon>
        <taxon>Scalidophora</taxon>
        <taxon>Priapulida</taxon>
        <taxon>Priapulimorpha</taxon>
        <taxon>Priapulimorphida</taxon>
        <taxon>Priapulidae</taxon>
        <taxon>Priapulus</taxon>
    </lineage>
</organism>
<keyword evidence="1" id="KW-0677">Repeat</keyword>
<sequence length="558" mass="63587">MRHWHWSVNIRREMATRVLLLFLCLGAVKAQIDAVQLIDLVDPNRAVATPPMITAQPSERERPIEARRNVVLQCEGTGEPKPEFRWTKNGRFYDPSAVDDARVATQADKGTIIISRPKDSDEGLYQCIVQNPHGRAVSDKIYLRYATLGDFEKVENVPVHRVRIGDALTMKCVPPKGVPYPQIFWTIKTKTGLKQVELSDRISMDLEPGNLHFIYIKPEDMHEGGEYVCNAYNPHLNILKEGAYQGLEIINPSDPLPRQKPAMLYTTPINTVAWRGKELEMKCIFSGFPIPKFEWRRLDPNKLLPDGRYTYQSFGQSLILHDVQMEDAGEYECSARNGQGLPQKRKFTVQVLAEPYWIEKPESKHAGQGDTVTFMCLAGGKPEPIIRWYINGHPILEEQAPQTISNPNAVINYFYYTGDLTSEETGANKAQKLSDRWLINRNNFTIVDLRKEDDTMVIQCNASQQISDSYIFENAFLNVLSEAPVFRKEPYPLYEFVEGNVGEIHCDTFAAPRPTTRCYLLGRSRRRQPGLKQVELSDRNLDCDSSRGQPATFILHQA</sequence>
<evidence type="ECO:0000256" key="2">
    <source>
        <dbReference type="ARBA" id="ARBA00023157"/>
    </source>
</evidence>
<dbReference type="SMART" id="SM00409">
    <property type="entry name" value="IG"/>
    <property type="match status" value="4"/>
</dbReference>
<accession>A0ABM1DUI7</accession>
<evidence type="ECO:0000256" key="1">
    <source>
        <dbReference type="ARBA" id="ARBA00022737"/>
    </source>
</evidence>
<proteinExistence type="predicted"/>
<dbReference type="SMART" id="SM00408">
    <property type="entry name" value="IGc2"/>
    <property type="match status" value="4"/>
</dbReference>
<feature type="chain" id="PRO_5046530520" evidence="3">
    <location>
        <begin position="31"/>
        <end position="558"/>
    </location>
</feature>
<keyword evidence="3" id="KW-0732">Signal</keyword>
<dbReference type="PROSITE" id="PS50835">
    <property type="entry name" value="IG_LIKE"/>
    <property type="match status" value="3"/>
</dbReference>
<evidence type="ECO:0000313" key="5">
    <source>
        <dbReference type="Proteomes" id="UP000695022"/>
    </source>
</evidence>
<protein>
    <submittedName>
        <fullName evidence="6">Neuronal cell adhesion molecule-like</fullName>
    </submittedName>
</protein>
<feature type="domain" description="Ig-like" evidence="4">
    <location>
        <begin position="51"/>
        <end position="138"/>
    </location>
</feature>
<keyword evidence="5" id="KW-1185">Reference proteome</keyword>
<feature type="domain" description="Ig-like" evidence="4">
    <location>
        <begin position="261"/>
        <end position="348"/>
    </location>
</feature>
<dbReference type="InterPro" id="IPR007110">
    <property type="entry name" value="Ig-like_dom"/>
</dbReference>
<dbReference type="GeneID" id="106806248"/>
<reference evidence="6" key="1">
    <citation type="submission" date="2025-08" db="UniProtKB">
        <authorList>
            <consortium name="RefSeq"/>
        </authorList>
    </citation>
    <scope>IDENTIFICATION</scope>
</reference>
<evidence type="ECO:0000313" key="6">
    <source>
        <dbReference type="RefSeq" id="XP_014663608.1"/>
    </source>
</evidence>
<dbReference type="Gene3D" id="2.60.40.10">
    <property type="entry name" value="Immunoglobulins"/>
    <property type="match status" value="4"/>
</dbReference>
<dbReference type="Proteomes" id="UP000695022">
    <property type="component" value="Unplaced"/>
</dbReference>
<dbReference type="PANTHER" id="PTHR44170">
    <property type="entry name" value="PROTEIN SIDEKICK"/>
    <property type="match status" value="1"/>
</dbReference>
<name>A0ABM1DUI7_PRICU</name>
<dbReference type="InterPro" id="IPR003599">
    <property type="entry name" value="Ig_sub"/>
</dbReference>
<dbReference type="PANTHER" id="PTHR44170:SF6">
    <property type="entry name" value="CONTACTIN"/>
    <property type="match status" value="1"/>
</dbReference>
<dbReference type="InterPro" id="IPR036179">
    <property type="entry name" value="Ig-like_dom_sf"/>
</dbReference>
<gene>
    <name evidence="6" type="primary">LOC106806248</name>
</gene>
<dbReference type="Pfam" id="PF13927">
    <property type="entry name" value="Ig_3"/>
    <property type="match status" value="3"/>
</dbReference>
<dbReference type="RefSeq" id="XP_014663608.1">
    <property type="nucleotide sequence ID" value="XM_014808122.1"/>
</dbReference>
<dbReference type="InterPro" id="IPR013783">
    <property type="entry name" value="Ig-like_fold"/>
</dbReference>
<keyword evidence="2" id="KW-1015">Disulfide bond</keyword>
<dbReference type="SUPFAM" id="SSF48726">
    <property type="entry name" value="Immunoglobulin"/>
    <property type="match status" value="4"/>
</dbReference>
<evidence type="ECO:0000259" key="4">
    <source>
        <dbReference type="PROSITE" id="PS50835"/>
    </source>
</evidence>
<feature type="signal peptide" evidence="3">
    <location>
        <begin position="1"/>
        <end position="30"/>
    </location>
</feature>
<dbReference type="InterPro" id="IPR003598">
    <property type="entry name" value="Ig_sub2"/>
</dbReference>